<keyword evidence="1" id="KW-0175">Coiled coil</keyword>
<accession>A0A328TQM6</accession>
<reference evidence="2" key="1">
    <citation type="submission" date="2018-04" db="EMBL/GenBank/DDBJ databases">
        <title>Genomes of the Obligate Erwinia dacicola and Facultative Enterobacter sp. OLF Endosymbionts of the Olive Fruit fly, Bactrocera oleae.</title>
        <authorList>
            <person name="Estes A.M."/>
            <person name="Hearn D.J."/>
            <person name="Agarwal S."/>
            <person name="Pierson E.A."/>
            <person name="Dunning-Hotopp J.C."/>
        </authorList>
    </citation>
    <scope>NUCLEOTIDE SEQUENCE [LARGE SCALE GENOMIC DNA]</scope>
    <source>
        <strain evidence="2">Oroville</strain>
    </source>
</reference>
<dbReference type="Proteomes" id="UP000244334">
    <property type="component" value="Unassembled WGS sequence"/>
</dbReference>
<proteinExistence type="predicted"/>
<dbReference type="EMBL" id="LJAM02000008">
    <property type="protein sequence ID" value="RAP72919.1"/>
    <property type="molecule type" value="Genomic_DNA"/>
</dbReference>
<comment type="caution">
    <text evidence="2">The sequence shown here is derived from an EMBL/GenBank/DDBJ whole genome shotgun (WGS) entry which is preliminary data.</text>
</comment>
<dbReference type="AlphaFoldDB" id="A0A328TQM6"/>
<organism evidence="2 3">
    <name type="scientific">Candidatus Erwinia dacicola</name>
    <dbReference type="NCBI Taxonomy" id="252393"/>
    <lineage>
        <taxon>Bacteria</taxon>
        <taxon>Pseudomonadati</taxon>
        <taxon>Pseudomonadota</taxon>
        <taxon>Gammaproteobacteria</taxon>
        <taxon>Enterobacterales</taxon>
        <taxon>Erwiniaceae</taxon>
        <taxon>Erwinia</taxon>
    </lineage>
</organism>
<evidence type="ECO:0000313" key="3">
    <source>
        <dbReference type="Proteomes" id="UP000244334"/>
    </source>
</evidence>
<dbReference type="Gene3D" id="1.20.5.340">
    <property type="match status" value="1"/>
</dbReference>
<feature type="coiled-coil region" evidence="1">
    <location>
        <begin position="1"/>
        <end position="28"/>
    </location>
</feature>
<sequence>MQALADALASLEDRVTAIETAMSDVQDDVDTVKEVVDTEDFARLVGNLPELVKGFSKLNDKITRLPNKQFSKGKTGFKFL</sequence>
<protein>
    <submittedName>
        <fullName evidence="2">Phage capsid scaffolding domain protein</fullName>
    </submittedName>
</protein>
<gene>
    <name evidence="2" type="ORF">ACZ87_00264</name>
</gene>
<keyword evidence="3" id="KW-1185">Reference proteome</keyword>
<evidence type="ECO:0000256" key="1">
    <source>
        <dbReference type="SAM" id="Coils"/>
    </source>
</evidence>
<evidence type="ECO:0000313" key="2">
    <source>
        <dbReference type="EMBL" id="RAP72919.1"/>
    </source>
</evidence>
<name>A0A328TQM6_9GAMM</name>